<name>A0ABY6PK42_9ACTN</name>
<feature type="domain" description="UspA" evidence="2">
    <location>
        <begin position="8"/>
        <end position="75"/>
    </location>
</feature>
<dbReference type="InterPro" id="IPR014729">
    <property type="entry name" value="Rossmann-like_a/b/a_fold"/>
</dbReference>
<dbReference type="InterPro" id="IPR006016">
    <property type="entry name" value="UspA"/>
</dbReference>
<proteinExistence type="inferred from homology"/>
<comment type="similarity">
    <text evidence="1">Belongs to the universal stress protein A family.</text>
</comment>
<dbReference type="InterPro" id="IPR006015">
    <property type="entry name" value="Universal_stress_UspA"/>
</dbReference>
<protein>
    <submittedName>
        <fullName evidence="3">Universal stress protein</fullName>
    </submittedName>
</protein>
<keyword evidence="4" id="KW-1185">Reference proteome</keyword>
<evidence type="ECO:0000256" key="1">
    <source>
        <dbReference type="ARBA" id="ARBA00008791"/>
    </source>
</evidence>
<dbReference type="Proteomes" id="UP001164959">
    <property type="component" value="Chromosome"/>
</dbReference>
<dbReference type="PANTHER" id="PTHR43010:SF1">
    <property type="entry name" value="USPA DOMAIN-CONTAINING PROTEIN"/>
    <property type="match status" value="1"/>
</dbReference>
<dbReference type="EMBL" id="CP110636">
    <property type="protein sequence ID" value="UZJ34136.1"/>
    <property type="molecule type" value="Genomic_DNA"/>
</dbReference>
<dbReference type="InterPro" id="IPR051688">
    <property type="entry name" value="USP_A"/>
</dbReference>
<organism evidence="3 4">
    <name type="scientific">Streptomyces endophytica</name>
    <dbReference type="NCBI Taxonomy" id="2991496"/>
    <lineage>
        <taxon>Bacteria</taxon>
        <taxon>Bacillati</taxon>
        <taxon>Actinomycetota</taxon>
        <taxon>Actinomycetes</taxon>
        <taxon>Kitasatosporales</taxon>
        <taxon>Streptomycetaceae</taxon>
        <taxon>Streptomyces</taxon>
    </lineage>
</organism>
<evidence type="ECO:0000313" key="4">
    <source>
        <dbReference type="Proteomes" id="UP001164959"/>
    </source>
</evidence>
<evidence type="ECO:0000313" key="3">
    <source>
        <dbReference type="EMBL" id="UZJ34136.1"/>
    </source>
</evidence>
<dbReference type="PANTHER" id="PTHR43010">
    <property type="entry name" value="UNIVERSAL STRESS PROTEIN SLR1230"/>
    <property type="match status" value="1"/>
</dbReference>
<gene>
    <name evidence="3" type="ORF">OJ254_22050</name>
</gene>
<dbReference type="Pfam" id="PF00582">
    <property type="entry name" value="Usp"/>
    <property type="match status" value="1"/>
</dbReference>
<reference evidence="3" key="1">
    <citation type="submission" date="2022-11" db="EMBL/GenBank/DDBJ databases">
        <title>Identification and genomic analyses of a novel endophytic actinobacterium Streptomyces endophytica sp. nov. with potential for biocontrol of Yam anthracnose.</title>
        <authorList>
            <person name="Huang X."/>
        </authorList>
    </citation>
    <scope>NUCLEOTIDE SEQUENCE</scope>
    <source>
        <strain evidence="3">HNM0140</strain>
    </source>
</reference>
<evidence type="ECO:0000259" key="2">
    <source>
        <dbReference type="Pfam" id="PF00582"/>
    </source>
</evidence>
<accession>A0ABY6PK42</accession>
<dbReference type="SUPFAM" id="SSF52402">
    <property type="entry name" value="Adenine nucleotide alpha hydrolases-like"/>
    <property type="match status" value="1"/>
</dbReference>
<dbReference type="PRINTS" id="PR01438">
    <property type="entry name" value="UNVRSLSTRESS"/>
</dbReference>
<sequence length="84" mass="8991">MLRTEAAKRLDRFPEVTVHARVERVRPAAMLTEASRDAALLVVGTHGRGGLRRLMLGSVSGEVLHRAAAPVLVVPGRDGDQQAA</sequence>
<dbReference type="Gene3D" id="3.40.50.620">
    <property type="entry name" value="HUPs"/>
    <property type="match status" value="1"/>
</dbReference>